<evidence type="ECO:0000256" key="1">
    <source>
        <dbReference type="ARBA" id="ARBA00009437"/>
    </source>
</evidence>
<dbReference type="GO" id="GO:0003677">
    <property type="term" value="F:DNA binding"/>
    <property type="evidence" value="ECO:0007669"/>
    <property type="project" value="UniProtKB-KW"/>
</dbReference>
<evidence type="ECO:0000313" key="7">
    <source>
        <dbReference type="Proteomes" id="UP000012042"/>
    </source>
</evidence>
<keyword evidence="2" id="KW-0805">Transcription regulation</keyword>
<dbReference type="PANTHER" id="PTHR30419">
    <property type="entry name" value="HTH-TYPE TRANSCRIPTIONAL REGULATOR YBHD"/>
    <property type="match status" value="1"/>
</dbReference>
<keyword evidence="4" id="KW-0804">Transcription</keyword>
<dbReference type="KEGG" id="lbk:LVISKB_2277"/>
<sequence>MTGENMNTKDLDYFQQLILQKNFSKVAAFFGVTQPTITTAIKRLETEFETKLVIRDRVHNDIQITPSGEQLAIHAQVVLSELTLAHQELAHLAARQTTLGLPPIIENYYFPRIAARLQAENLLEGLQTVEGGSVWLRHALLNGQADIGLLGSIEPLAYQNLIAEEFDRKPFNIFIAKSHPLANRQKIYFSELRHEKFILFTNSFVHNTAFNKLTRRNHFRPEVVFRANDTHIIMNLVAENVGITFLTDIVDQHRNDVVRLELLDDEQPEFISSIVYRTSHVLTPVQERVLQILRESLRLG</sequence>
<dbReference type="Gene3D" id="3.40.190.290">
    <property type="match status" value="1"/>
</dbReference>
<dbReference type="PROSITE" id="PS50931">
    <property type="entry name" value="HTH_LYSR"/>
    <property type="match status" value="1"/>
</dbReference>
<evidence type="ECO:0000313" key="6">
    <source>
        <dbReference type="EMBL" id="BAN07912.1"/>
    </source>
</evidence>
<dbReference type="GO" id="GO:0005829">
    <property type="term" value="C:cytosol"/>
    <property type="evidence" value="ECO:0007669"/>
    <property type="project" value="TreeGrafter"/>
</dbReference>
<feature type="domain" description="HTH lysR-type" evidence="5">
    <location>
        <begin position="6"/>
        <end position="65"/>
    </location>
</feature>
<dbReference type="EMBL" id="AP012167">
    <property type="protein sequence ID" value="BAN07912.1"/>
    <property type="molecule type" value="Genomic_DNA"/>
</dbReference>
<evidence type="ECO:0000256" key="2">
    <source>
        <dbReference type="ARBA" id="ARBA00023015"/>
    </source>
</evidence>
<proteinExistence type="inferred from homology"/>
<organism evidence="6 7">
    <name type="scientific">Levilactobacillus brevis KB290</name>
    <dbReference type="NCBI Taxonomy" id="1001583"/>
    <lineage>
        <taxon>Bacteria</taxon>
        <taxon>Bacillati</taxon>
        <taxon>Bacillota</taxon>
        <taxon>Bacilli</taxon>
        <taxon>Lactobacillales</taxon>
        <taxon>Lactobacillaceae</taxon>
        <taxon>Levilactobacillus</taxon>
    </lineage>
</organism>
<dbReference type="HOGENOM" id="CLU_039613_6_2_9"/>
<dbReference type="InterPro" id="IPR050950">
    <property type="entry name" value="HTH-type_LysR_regulators"/>
</dbReference>
<dbReference type="Pfam" id="PF00126">
    <property type="entry name" value="HTH_1"/>
    <property type="match status" value="1"/>
</dbReference>
<comment type="similarity">
    <text evidence="1">Belongs to the LysR transcriptional regulatory family.</text>
</comment>
<dbReference type="GO" id="GO:0003700">
    <property type="term" value="F:DNA-binding transcription factor activity"/>
    <property type="evidence" value="ECO:0007669"/>
    <property type="project" value="InterPro"/>
</dbReference>
<gene>
    <name evidence="6" type="ORF">LVISKB_2277</name>
</gene>
<dbReference type="InterPro" id="IPR000847">
    <property type="entry name" value="LysR_HTH_N"/>
</dbReference>
<protein>
    <submittedName>
        <fullName evidence="6">Malolactic fermentation system transcriptional activator</fullName>
    </submittedName>
</protein>
<evidence type="ECO:0000256" key="3">
    <source>
        <dbReference type="ARBA" id="ARBA00023125"/>
    </source>
</evidence>
<dbReference type="InterPro" id="IPR005119">
    <property type="entry name" value="LysR_subst-bd"/>
</dbReference>
<dbReference type="AlphaFoldDB" id="M5AHT2"/>
<dbReference type="InterPro" id="IPR036390">
    <property type="entry name" value="WH_DNA-bd_sf"/>
</dbReference>
<accession>M5AHT2</accession>
<dbReference type="Proteomes" id="UP000012042">
    <property type="component" value="Chromosome"/>
</dbReference>
<evidence type="ECO:0000259" key="5">
    <source>
        <dbReference type="PROSITE" id="PS50931"/>
    </source>
</evidence>
<dbReference type="InterPro" id="IPR036388">
    <property type="entry name" value="WH-like_DNA-bd_sf"/>
</dbReference>
<dbReference type="PANTHER" id="PTHR30419:SF8">
    <property type="entry name" value="NITROGEN ASSIMILATION TRANSCRIPTIONAL ACTIVATOR-RELATED"/>
    <property type="match status" value="1"/>
</dbReference>
<evidence type="ECO:0000256" key="4">
    <source>
        <dbReference type="ARBA" id="ARBA00023163"/>
    </source>
</evidence>
<name>M5AHT2_LEVBR</name>
<keyword evidence="3" id="KW-0238">DNA-binding</keyword>
<dbReference type="PATRIC" id="fig|1001583.3.peg.2260"/>
<dbReference type="Pfam" id="PF03466">
    <property type="entry name" value="LysR_substrate"/>
    <property type="match status" value="1"/>
</dbReference>
<dbReference type="Gene3D" id="1.10.10.10">
    <property type="entry name" value="Winged helix-like DNA-binding domain superfamily/Winged helix DNA-binding domain"/>
    <property type="match status" value="1"/>
</dbReference>
<dbReference type="SUPFAM" id="SSF46785">
    <property type="entry name" value="Winged helix' DNA-binding domain"/>
    <property type="match status" value="1"/>
</dbReference>
<dbReference type="SUPFAM" id="SSF53850">
    <property type="entry name" value="Periplasmic binding protein-like II"/>
    <property type="match status" value="1"/>
</dbReference>
<reference evidence="6 7" key="1">
    <citation type="journal article" date="2013" name="PLoS ONE">
        <title>Genomic Analysis by Deep Sequencing of the Probiotic Lactobacillus brevis KB290 Harboring Nine Plasmids Reveals Genomic Stability.</title>
        <authorList>
            <person name="Fukao M."/>
            <person name="Oshima K."/>
            <person name="Morita H."/>
            <person name="Toh H."/>
            <person name="Suda W."/>
            <person name="Kim S.W."/>
            <person name="Suzuki S."/>
            <person name="Yakabe T."/>
            <person name="Hattori M."/>
            <person name="Yajima N."/>
        </authorList>
    </citation>
    <scope>NUCLEOTIDE SEQUENCE [LARGE SCALE GENOMIC DNA]</scope>
    <source>
        <strain evidence="6 7">KB290</strain>
    </source>
</reference>